<reference evidence="3 4" key="1">
    <citation type="submission" date="2020-08" db="EMBL/GenBank/DDBJ databases">
        <title>Amycolatopsis sp. nov. DR6-1 isolated from Dendrobium heterocarpum.</title>
        <authorList>
            <person name="Tedsree N."/>
            <person name="Kuncharoen N."/>
            <person name="Likhitwitayawuid K."/>
            <person name="Tanasupawat S."/>
        </authorList>
    </citation>
    <scope>NUCLEOTIDE SEQUENCE [LARGE SCALE GENOMIC DNA]</scope>
    <source>
        <strain evidence="3 4">DR6-1</strain>
    </source>
</reference>
<proteinExistence type="predicted"/>
<gene>
    <name evidence="3" type="ORF">H4281_03050</name>
</gene>
<protein>
    <submittedName>
        <fullName evidence="3">Uncharacterized protein</fullName>
    </submittedName>
</protein>
<comment type="caution">
    <text evidence="3">The sequence shown here is derived from an EMBL/GenBank/DDBJ whole genome shotgun (WGS) entry which is preliminary data.</text>
</comment>
<keyword evidence="4" id="KW-1185">Reference proteome</keyword>
<evidence type="ECO:0000256" key="1">
    <source>
        <dbReference type="SAM" id="MobiDB-lite"/>
    </source>
</evidence>
<evidence type="ECO:0000313" key="3">
    <source>
        <dbReference type="EMBL" id="MBB1152099.1"/>
    </source>
</evidence>
<accession>A0A7W3Z8W7</accession>
<dbReference type="AlphaFoldDB" id="A0A7W3Z8W7"/>
<sequence>MRKMMVRTALTAFGAAGATAACGGTATAPPAAPPSSPAAASTSASAAPSSTAPTTSSAPKPFPAAADGTNLRACADGDCEILVTGPVTIRFDKSLGMSSLDITAVSPAGVDFQSVSPSGTVVSAMGQTPSQGGASTINRLSFEVVALEGSKAVVRFTHT</sequence>
<dbReference type="RefSeq" id="WP_182889311.1">
    <property type="nucleotide sequence ID" value="NZ_JACGZW010000001.1"/>
</dbReference>
<dbReference type="PROSITE" id="PS51257">
    <property type="entry name" value="PROKAR_LIPOPROTEIN"/>
    <property type="match status" value="1"/>
</dbReference>
<evidence type="ECO:0000256" key="2">
    <source>
        <dbReference type="SAM" id="SignalP"/>
    </source>
</evidence>
<feature type="chain" id="PRO_5038669955" evidence="2">
    <location>
        <begin position="21"/>
        <end position="159"/>
    </location>
</feature>
<dbReference type="EMBL" id="JACGZW010000001">
    <property type="protein sequence ID" value="MBB1152099.1"/>
    <property type="molecule type" value="Genomic_DNA"/>
</dbReference>
<dbReference type="Proteomes" id="UP000526734">
    <property type="component" value="Unassembled WGS sequence"/>
</dbReference>
<feature type="compositionally biased region" description="Low complexity" evidence="1">
    <location>
        <begin position="37"/>
        <end position="66"/>
    </location>
</feature>
<feature type="region of interest" description="Disordered" evidence="1">
    <location>
        <begin position="24"/>
        <end position="67"/>
    </location>
</feature>
<feature type="signal peptide" evidence="2">
    <location>
        <begin position="1"/>
        <end position="20"/>
    </location>
</feature>
<organism evidence="3 4">
    <name type="scientific">Amycolatopsis dendrobii</name>
    <dbReference type="NCBI Taxonomy" id="2760662"/>
    <lineage>
        <taxon>Bacteria</taxon>
        <taxon>Bacillati</taxon>
        <taxon>Actinomycetota</taxon>
        <taxon>Actinomycetes</taxon>
        <taxon>Pseudonocardiales</taxon>
        <taxon>Pseudonocardiaceae</taxon>
        <taxon>Amycolatopsis</taxon>
    </lineage>
</organism>
<name>A0A7W3Z8W7_9PSEU</name>
<keyword evidence="2" id="KW-0732">Signal</keyword>
<evidence type="ECO:0000313" key="4">
    <source>
        <dbReference type="Proteomes" id="UP000526734"/>
    </source>
</evidence>